<dbReference type="Gene3D" id="2.40.40.20">
    <property type="match status" value="1"/>
</dbReference>
<dbReference type="GO" id="GO:0043546">
    <property type="term" value="F:molybdopterin cofactor binding"/>
    <property type="evidence" value="ECO:0007669"/>
    <property type="project" value="InterPro"/>
</dbReference>
<dbReference type="InterPro" id="IPR006656">
    <property type="entry name" value="Mopterin_OxRdtase"/>
</dbReference>
<dbReference type="Pfam" id="PF01568">
    <property type="entry name" value="Molydop_binding"/>
    <property type="match status" value="1"/>
</dbReference>
<dbReference type="Proteomes" id="UP000671879">
    <property type="component" value="Chromosome"/>
</dbReference>
<keyword evidence="4" id="KW-0411">Iron-sulfur</keyword>
<dbReference type="PANTHER" id="PTHR43742">
    <property type="entry name" value="TRIMETHYLAMINE-N-OXIDE REDUCTASE"/>
    <property type="match status" value="1"/>
</dbReference>
<evidence type="ECO:0000313" key="8">
    <source>
        <dbReference type="Proteomes" id="UP000671879"/>
    </source>
</evidence>
<dbReference type="Pfam" id="PF00384">
    <property type="entry name" value="Molybdopterin"/>
    <property type="match status" value="1"/>
</dbReference>
<comment type="similarity">
    <text evidence="1">Belongs to the prokaryotic molybdopterin-containing oxidoreductase family.</text>
</comment>
<evidence type="ECO:0000256" key="2">
    <source>
        <dbReference type="ARBA" id="ARBA00022723"/>
    </source>
</evidence>
<evidence type="ECO:0000259" key="6">
    <source>
        <dbReference type="SMART" id="SM00926"/>
    </source>
</evidence>
<keyword evidence="3" id="KW-0408">Iron</keyword>
<feature type="compositionally biased region" description="Basic and acidic residues" evidence="5">
    <location>
        <begin position="622"/>
        <end position="641"/>
    </location>
</feature>
<dbReference type="Gene3D" id="3.30.2070.10">
    <property type="entry name" value="Formate dehydrogenase/DMSO reductase"/>
    <property type="match status" value="1"/>
</dbReference>
<keyword evidence="8" id="KW-1185">Reference proteome</keyword>
<sequence>MGKTFFSACPHDCPDACAFKVDVDGGKVRIEANGRLPWTTFICPKGKRWAKRVFDAGRLTSPLLRRGETFLPLAVDDALDIWAERLGRTVERDGPLSVFLYQGAGSLYFSKRLLAHPLAELGGYRTTRGSLCGSAGNAGLRETFGVVPVQSVETLVASARALLFWGRNVAETSLHLLPLLRKIRARGGRLGAVEIRPTATTALVDRWWRIHPGSDAFLAAWLCRALLVRGLASPKWRSRVDDGQAFETFLSGLDDEALLERTGLSSGEARDLLDWLLLDGPVTHYGGYGLQRYLQGKESYRWISALAVLTGAFDGPGGAVLMGKDEMARFPASLLPRPAETERLPVATWHERLEGLTPPIGHLIVTNANPLQQAPDEKGLRRAFASIPFKVCLDVTLTETARACDLVLPVATFLEEGPDWRGSYWHRYLLRSQAVLDPPPSVRPETALFGGLARRLGLKRDPERLMKEMDDLLLADESLEDLGDGVYAWEEPQFWSDPEARAVLPLFLPEPLSPRGGLRLVTVHVASYINGQSWDAPEADDPLEARLTPAEMDRRGLADGDRIRLTAQNGQGLDVEVRAQEGLSEGIVVLPQGRPGLNALTPPLSSPGFGAPYHETFVSIEARTERKGPTEAEDRTGRSGP</sequence>
<dbReference type="Gene3D" id="3.40.228.10">
    <property type="entry name" value="Dimethylsulfoxide Reductase, domain 2"/>
    <property type="match status" value="1"/>
</dbReference>
<evidence type="ECO:0000256" key="5">
    <source>
        <dbReference type="SAM" id="MobiDB-lite"/>
    </source>
</evidence>
<dbReference type="SUPFAM" id="SSF50692">
    <property type="entry name" value="ADC-like"/>
    <property type="match status" value="1"/>
</dbReference>
<accession>A0A9Q7AQ82</accession>
<evidence type="ECO:0000256" key="3">
    <source>
        <dbReference type="ARBA" id="ARBA00023004"/>
    </source>
</evidence>
<evidence type="ECO:0000256" key="1">
    <source>
        <dbReference type="ARBA" id="ARBA00010312"/>
    </source>
</evidence>
<reference evidence="8" key="1">
    <citation type="submission" date="2021-04" db="EMBL/GenBank/DDBJ databases">
        <title>A novel Synergistetes isolate from a pyrite-forming mixed culture.</title>
        <authorList>
            <person name="Bunk B."/>
            <person name="Sproer C."/>
            <person name="Spring S."/>
            <person name="Pester M."/>
        </authorList>
    </citation>
    <scope>NUCLEOTIDE SEQUENCE [LARGE SCALE GENOMIC DNA]</scope>
    <source>
        <strain evidence="8">J.5.4.2-T.3.5.2</strain>
    </source>
</reference>
<dbReference type="RefSeq" id="WP_274374760.1">
    <property type="nucleotide sequence ID" value="NZ_CP072943.1"/>
</dbReference>
<evidence type="ECO:0000313" key="7">
    <source>
        <dbReference type="EMBL" id="QTX33472.1"/>
    </source>
</evidence>
<feature type="domain" description="4Fe-4S Mo/W bis-MGD-type" evidence="6">
    <location>
        <begin position="2"/>
        <end position="55"/>
    </location>
</feature>
<dbReference type="Gene3D" id="3.40.50.740">
    <property type="match status" value="1"/>
</dbReference>
<protein>
    <submittedName>
        <fullName evidence="7">Molybdopterin-dependent oxidoreductase</fullName>
    </submittedName>
</protein>
<dbReference type="InterPro" id="IPR009010">
    <property type="entry name" value="Asp_de-COase-like_dom_sf"/>
</dbReference>
<dbReference type="GO" id="GO:0016491">
    <property type="term" value="F:oxidoreductase activity"/>
    <property type="evidence" value="ECO:0007669"/>
    <property type="project" value="InterPro"/>
</dbReference>
<dbReference type="SUPFAM" id="SSF53706">
    <property type="entry name" value="Formate dehydrogenase/DMSO reductase, domains 1-3"/>
    <property type="match status" value="1"/>
</dbReference>
<keyword evidence="2" id="KW-0479">Metal-binding</keyword>
<dbReference type="GO" id="GO:0051536">
    <property type="term" value="F:iron-sulfur cluster binding"/>
    <property type="evidence" value="ECO:0007669"/>
    <property type="project" value="UniProtKB-KW"/>
</dbReference>
<dbReference type="InterPro" id="IPR050612">
    <property type="entry name" value="Prok_Mopterin_Oxidored"/>
</dbReference>
<feature type="region of interest" description="Disordered" evidence="5">
    <location>
        <begin position="620"/>
        <end position="641"/>
    </location>
</feature>
<dbReference type="AlphaFoldDB" id="A0A9Q7AQ82"/>
<dbReference type="PANTHER" id="PTHR43742:SF6">
    <property type="entry name" value="OXIDOREDUCTASE YYAE-RELATED"/>
    <property type="match status" value="1"/>
</dbReference>
<dbReference type="GO" id="GO:0046872">
    <property type="term" value="F:metal ion binding"/>
    <property type="evidence" value="ECO:0007669"/>
    <property type="project" value="UniProtKB-KW"/>
</dbReference>
<proteinExistence type="inferred from homology"/>
<name>A0A9Q7AQ82_9BACT</name>
<dbReference type="InterPro" id="IPR006657">
    <property type="entry name" value="MoPterin_dinucl-bd_dom"/>
</dbReference>
<dbReference type="KEGG" id="aram:KAR29_06280"/>
<evidence type="ECO:0000256" key="4">
    <source>
        <dbReference type="ARBA" id="ARBA00023014"/>
    </source>
</evidence>
<organism evidence="7 8">
    <name type="scientific">Aminithiophilus ramosus</name>
    <dbReference type="NCBI Taxonomy" id="3029084"/>
    <lineage>
        <taxon>Bacteria</taxon>
        <taxon>Thermotogati</taxon>
        <taxon>Synergistota</taxon>
        <taxon>Synergistia</taxon>
        <taxon>Synergistales</taxon>
        <taxon>Aminithiophilaceae</taxon>
        <taxon>Aminithiophilus</taxon>
    </lineage>
</organism>
<dbReference type="SMART" id="SM00926">
    <property type="entry name" value="Molybdop_Fe4S4"/>
    <property type="match status" value="1"/>
</dbReference>
<dbReference type="InterPro" id="IPR006963">
    <property type="entry name" value="Mopterin_OxRdtase_4Fe-4S_dom"/>
</dbReference>
<dbReference type="EMBL" id="CP072943">
    <property type="protein sequence ID" value="QTX33472.1"/>
    <property type="molecule type" value="Genomic_DNA"/>
</dbReference>
<gene>
    <name evidence="7" type="ORF">KAR29_06280</name>
</gene>